<accession>A0A3S4V5H5</accession>
<protein>
    <submittedName>
        <fullName evidence="2">Ferrochelatase</fullName>
        <ecNumber evidence="2">4.99.1.1</ecNumber>
    </submittedName>
</protein>
<evidence type="ECO:0000256" key="1">
    <source>
        <dbReference type="RuleBase" id="RU004185"/>
    </source>
</evidence>
<dbReference type="EC" id="4.99.1.1" evidence="2"/>
<gene>
    <name evidence="2" type="primary">hemH_2</name>
    <name evidence="2" type="ORF">NCTC11636_01885</name>
</gene>
<sequence>MSDPLAPYDAVLILSYGGPDGPQAVLPFMRNATAGRGVPDSRLVEVSGHYARFGGVSPINARNAELRRALRDELLARGSAVPVAVGNRNWHPFVSEALRALARDGARRVLALTTSAYASYSGCRQYREDLEAALTLLAAGLDGETGRGADADASARVGGPGGPPVDLVVDKTRPSFNTPGMLRANVEAVAEAFTALTSQGVVASGIRLVCVTHSVPEVMEHLSAPLPGQSGALVPQAGGLPDPGLAPDLSTEVSYVTQHERLIEVLRPAVTELLGLDAPPETDLVYCSRSGPPQARWLEPDVNDHLAALAAGRLTDGRRVPVPAGVVLAPIGFVSDHMEVVFDLDTEAAATAAALRLPFRRAATAGTHPAFVSSLADLLSERAATARGQRVVPASTTGTGPFHTVCPPGCCRPAPVRRGR</sequence>
<evidence type="ECO:0000313" key="3">
    <source>
        <dbReference type="Proteomes" id="UP000266895"/>
    </source>
</evidence>
<dbReference type="OrthoDB" id="9776380at2"/>
<dbReference type="PANTHER" id="PTHR11108">
    <property type="entry name" value="FERROCHELATASE"/>
    <property type="match status" value="1"/>
</dbReference>
<name>A0A3S4V5H5_9ACTO</name>
<dbReference type="GO" id="GO:0006783">
    <property type="term" value="P:heme biosynthetic process"/>
    <property type="evidence" value="ECO:0007669"/>
    <property type="project" value="InterPro"/>
</dbReference>
<evidence type="ECO:0000313" key="2">
    <source>
        <dbReference type="EMBL" id="VEG29114.1"/>
    </source>
</evidence>
<dbReference type="Pfam" id="PF00762">
    <property type="entry name" value="Ferrochelatase"/>
    <property type="match status" value="2"/>
</dbReference>
<dbReference type="EMBL" id="LR134350">
    <property type="protein sequence ID" value="VEG29114.1"/>
    <property type="molecule type" value="Genomic_DNA"/>
</dbReference>
<dbReference type="InterPro" id="IPR033659">
    <property type="entry name" value="Ferrochelatase_N"/>
</dbReference>
<dbReference type="PANTHER" id="PTHR11108:SF1">
    <property type="entry name" value="FERROCHELATASE, MITOCHONDRIAL"/>
    <property type="match status" value="1"/>
</dbReference>
<keyword evidence="3" id="KW-1185">Reference proteome</keyword>
<comment type="similarity">
    <text evidence="1">Belongs to the ferrochelatase family.</text>
</comment>
<organism evidence="2 3">
    <name type="scientific">Actinomyces howellii</name>
    <dbReference type="NCBI Taxonomy" id="52771"/>
    <lineage>
        <taxon>Bacteria</taxon>
        <taxon>Bacillati</taxon>
        <taxon>Actinomycetota</taxon>
        <taxon>Actinomycetes</taxon>
        <taxon>Actinomycetales</taxon>
        <taxon>Actinomycetaceae</taxon>
        <taxon>Actinomyces</taxon>
    </lineage>
</organism>
<dbReference type="GO" id="GO:0004325">
    <property type="term" value="F:ferrochelatase activity"/>
    <property type="evidence" value="ECO:0007669"/>
    <property type="project" value="InterPro"/>
</dbReference>
<keyword evidence="2" id="KW-0456">Lyase</keyword>
<dbReference type="Gene3D" id="3.40.50.1400">
    <property type="match status" value="2"/>
</dbReference>
<dbReference type="RefSeq" id="WP_126382889.1">
    <property type="nucleotide sequence ID" value="NZ_LR134350.1"/>
</dbReference>
<dbReference type="InterPro" id="IPR001015">
    <property type="entry name" value="Ferrochelatase"/>
</dbReference>
<reference evidence="2 3" key="1">
    <citation type="submission" date="2018-12" db="EMBL/GenBank/DDBJ databases">
        <authorList>
            <consortium name="Pathogen Informatics"/>
        </authorList>
    </citation>
    <scope>NUCLEOTIDE SEQUENCE [LARGE SCALE GENOMIC DNA]</scope>
    <source>
        <strain evidence="2 3">NCTC11636</strain>
    </source>
</reference>
<proteinExistence type="inferred from homology"/>
<dbReference type="CDD" id="cd03411">
    <property type="entry name" value="Ferrochelatase_N"/>
    <property type="match status" value="1"/>
</dbReference>
<dbReference type="SUPFAM" id="SSF53800">
    <property type="entry name" value="Chelatase"/>
    <property type="match status" value="1"/>
</dbReference>
<dbReference type="AlphaFoldDB" id="A0A3S4V5H5"/>
<dbReference type="Proteomes" id="UP000266895">
    <property type="component" value="Chromosome"/>
</dbReference>
<dbReference type="KEGG" id="ahw:NCTC11636_01885"/>